<evidence type="ECO:0000259" key="7">
    <source>
        <dbReference type="PROSITE" id="PS50067"/>
    </source>
</evidence>
<feature type="compositionally biased region" description="Basic and acidic residues" evidence="6">
    <location>
        <begin position="32"/>
        <end position="52"/>
    </location>
</feature>
<protein>
    <recommendedName>
        <fullName evidence="4">Kinesin-like protein</fullName>
    </recommendedName>
</protein>
<dbReference type="OrthoDB" id="3176171at2759"/>
<keyword evidence="1 3" id="KW-0547">Nucleotide-binding</keyword>
<evidence type="ECO:0000256" key="1">
    <source>
        <dbReference type="ARBA" id="ARBA00022741"/>
    </source>
</evidence>
<dbReference type="InterPro" id="IPR036961">
    <property type="entry name" value="Kinesin_motor_dom_sf"/>
</dbReference>
<feature type="coiled-coil region" evidence="5">
    <location>
        <begin position="83"/>
        <end position="117"/>
    </location>
</feature>
<dbReference type="FunCoup" id="Q6BXL2">
    <property type="interactions" value="358"/>
</dbReference>
<dbReference type="VEuPathDB" id="FungiDB:DEHA2B02068g"/>
<keyword evidence="3 4" id="KW-0505">Motor protein</keyword>
<keyword evidence="5" id="KW-0175">Coiled coil</keyword>
<keyword evidence="9" id="KW-1185">Reference proteome</keyword>
<evidence type="ECO:0000256" key="3">
    <source>
        <dbReference type="PROSITE-ProRule" id="PRU00283"/>
    </source>
</evidence>
<dbReference type="InterPro" id="IPR027417">
    <property type="entry name" value="P-loop_NTPase"/>
</dbReference>
<feature type="coiled-coil region" evidence="5">
    <location>
        <begin position="150"/>
        <end position="308"/>
    </location>
</feature>
<evidence type="ECO:0000256" key="2">
    <source>
        <dbReference type="ARBA" id="ARBA00022840"/>
    </source>
</evidence>
<accession>Q6BXL2</accession>
<dbReference type="EMBL" id="CR382134">
    <property type="protein sequence ID" value="CAG85043.2"/>
    <property type="molecule type" value="Genomic_DNA"/>
</dbReference>
<evidence type="ECO:0000256" key="6">
    <source>
        <dbReference type="SAM" id="MobiDB-lite"/>
    </source>
</evidence>
<proteinExistence type="inferred from homology"/>
<keyword evidence="2 3" id="KW-0067">ATP-binding</keyword>
<feature type="region of interest" description="Disordered" evidence="6">
    <location>
        <begin position="28"/>
        <end position="60"/>
    </location>
</feature>
<dbReference type="InterPro" id="IPR001752">
    <property type="entry name" value="Kinesin_motor_dom"/>
</dbReference>
<dbReference type="Gene3D" id="3.40.850.10">
    <property type="entry name" value="Kinesin motor domain"/>
    <property type="match status" value="1"/>
</dbReference>
<dbReference type="Proteomes" id="UP000000599">
    <property type="component" value="Chromosome B"/>
</dbReference>
<evidence type="ECO:0000313" key="9">
    <source>
        <dbReference type="Proteomes" id="UP000000599"/>
    </source>
</evidence>
<feature type="binding site" evidence="3">
    <location>
        <begin position="475"/>
        <end position="482"/>
    </location>
    <ligand>
        <name>ATP</name>
        <dbReference type="ChEBI" id="CHEBI:30616"/>
    </ligand>
</feature>
<dbReference type="GO" id="GO:0007018">
    <property type="term" value="P:microtubule-based movement"/>
    <property type="evidence" value="ECO:0007669"/>
    <property type="project" value="InterPro"/>
</dbReference>
<name>Q6BXL2_DEBHA</name>
<dbReference type="PRINTS" id="PR00380">
    <property type="entry name" value="KINESINHEAVY"/>
</dbReference>
<dbReference type="GO" id="GO:0008017">
    <property type="term" value="F:microtubule binding"/>
    <property type="evidence" value="ECO:0007669"/>
    <property type="project" value="InterPro"/>
</dbReference>
<dbReference type="Pfam" id="PF00225">
    <property type="entry name" value="Kinesin"/>
    <property type="match status" value="1"/>
</dbReference>
<sequence length="730" mass="83005">MDGDESIEFHALLKTSPSVLNSNSVKHYKSGHHFESPGRKRQRIDSAKESHKSNKLGRSIYSNHSDNMLGRLSQVEGNQSLRLLKLSKSIEQKNDEIAQLNTKIMTLKTQKANQEFENFKLDDEYLKWKESASNISDDIDELKHHEQESLKTLQDKYELMSKQLNIAHEEKLQVLKEQISLSIEKVINENVYKYQAERHQLSEKCEDLEKSIKGQEQDLNRKLIKLKEEHNKKLIQLSSNMDETVVGLQRDIETLNNETVSKSDEYENLTNDISKGLYEVNSDLNSKLYELKSKFHNKEMEIANLKNKISSMKTTSEHIERSFEDKSMSINDFNKKAEMINVQLAGQENVRRVLHDKLQQLKGNIRVFCRIRPQQMSNNKGPDKENLISMDFSDDDFNDDASQDLVISKDPFDENTGNGQSSYSLHQSKKNNMSYKFHFDKIFSPDSLNEDIFGELSQLIQSSLDGKNVCVFAYGQTGSGKTWTMSHPDTGMIPLSIQMIFDNIQELSLKGWSYSVEGQFLEIYNETIVDLLSPVGNSKKHEIKHDDINDKTSVTNVATINVTCKNQAKSILEKASKNRSTASTRSNERSSRSHSIFILKLLGKNIETGETSEGSLNLIDLAGSERLNSSQAKGERLKETQAINKSLSCLGDVIYSLGQQQQSGQSQQHIPYRNSKLTYLLKHSLGGNSKTLMFVNISPLSKNFNETVNSLRFATKVNCTKIGSSKPNSR</sequence>
<dbReference type="PANTHER" id="PTHR47972:SF28">
    <property type="entry name" value="KINESIN-LIKE PROTEIN KLP-3"/>
    <property type="match status" value="1"/>
</dbReference>
<keyword evidence="4" id="KW-0493">Microtubule</keyword>
<dbReference type="GO" id="GO:0005524">
    <property type="term" value="F:ATP binding"/>
    <property type="evidence" value="ECO:0007669"/>
    <property type="project" value="UniProtKB-UniRule"/>
</dbReference>
<dbReference type="eggNOG" id="KOG0239">
    <property type="taxonomic scope" value="Eukaryota"/>
</dbReference>
<evidence type="ECO:0000256" key="5">
    <source>
        <dbReference type="SAM" id="Coils"/>
    </source>
</evidence>
<feature type="domain" description="Kinesin motor" evidence="7">
    <location>
        <begin position="364"/>
        <end position="720"/>
    </location>
</feature>
<evidence type="ECO:0000313" key="8">
    <source>
        <dbReference type="EMBL" id="CAG85043.2"/>
    </source>
</evidence>
<evidence type="ECO:0000256" key="4">
    <source>
        <dbReference type="RuleBase" id="RU000394"/>
    </source>
</evidence>
<dbReference type="PROSITE" id="PS50067">
    <property type="entry name" value="KINESIN_MOTOR_2"/>
    <property type="match status" value="1"/>
</dbReference>
<dbReference type="SMART" id="SM00129">
    <property type="entry name" value="KISc"/>
    <property type="match status" value="1"/>
</dbReference>
<dbReference type="GeneID" id="2913225"/>
<dbReference type="InParanoid" id="Q6BXL2"/>
<dbReference type="AlphaFoldDB" id="Q6BXL2"/>
<comment type="similarity">
    <text evidence="3 4">Belongs to the TRAFAC class myosin-kinesin ATPase superfamily. Kinesin family.</text>
</comment>
<reference evidence="8 9" key="1">
    <citation type="journal article" date="2004" name="Nature">
        <title>Genome evolution in yeasts.</title>
        <authorList>
            <consortium name="Genolevures"/>
            <person name="Dujon B."/>
            <person name="Sherman D."/>
            <person name="Fischer G."/>
            <person name="Durrens P."/>
            <person name="Casaregola S."/>
            <person name="Lafontaine I."/>
            <person name="de Montigny J."/>
            <person name="Marck C."/>
            <person name="Neuveglise C."/>
            <person name="Talla E."/>
            <person name="Goffard N."/>
            <person name="Frangeul L."/>
            <person name="Aigle M."/>
            <person name="Anthouard V."/>
            <person name="Babour A."/>
            <person name="Barbe V."/>
            <person name="Barnay S."/>
            <person name="Blanchin S."/>
            <person name="Beckerich J.M."/>
            <person name="Beyne E."/>
            <person name="Bleykasten C."/>
            <person name="Boisrame A."/>
            <person name="Boyer J."/>
            <person name="Cattolico L."/>
            <person name="Confanioleri F."/>
            <person name="de Daruvar A."/>
            <person name="Despons L."/>
            <person name="Fabre E."/>
            <person name="Fairhead C."/>
            <person name="Ferry-Dumazet H."/>
            <person name="Groppi A."/>
            <person name="Hantraye F."/>
            <person name="Hennequin C."/>
            <person name="Jauniaux N."/>
            <person name="Joyet P."/>
            <person name="Kachouri R."/>
            <person name="Kerrest A."/>
            <person name="Koszul R."/>
            <person name="Lemaire M."/>
            <person name="Lesur I."/>
            <person name="Ma L."/>
            <person name="Muller H."/>
            <person name="Nicaud J.M."/>
            <person name="Nikolski M."/>
            <person name="Oztas S."/>
            <person name="Ozier-Kalogeropoulos O."/>
            <person name="Pellenz S."/>
            <person name="Potier S."/>
            <person name="Richard G.F."/>
            <person name="Straub M.L."/>
            <person name="Suleau A."/>
            <person name="Swennene D."/>
            <person name="Tekaia F."/>
            <person name="Wesolowski-Louvel M."/>
            <person name="Westhof E."/>
            <person name="Wirth B."/>
            <person name="Zeniou-Meyer M."/>
            <person name="Zivanovic I."/>
            <person name="Bolotin-Fukuhara M."/>
            <person name="Thierry A."/>
            <person name="Bouchier C."/>
            <person name="Caudron B."/>
            <person name="Scarpelli C."/>
            <person name="Gaillardin C."/>
            <person name="Weissenbach J."/>
            <person name="Wincker P."/>
            <person name="Souciet J.L."/>
        </authorList>
    </citation>
    <scope>NUCLEOTIDE SEQUENCE [LARGE SCALE GENOMIC DNA]</scope>
    <source>
        <strain evidence="9">ATCC 36239 / CBS 767 / BCRC 21394 / JCM 1990 / NBRC 0083 / IGC 2968</strain>
    </source>
</reference>
<dbReference type="PROSITE" id="PS00411">
    <property type="entry name" value="KINESIN_MOTOR_1"/>
    <property type="match status" value="1"/>
</dbReference>
<dbReference type="OMA" id="QDERHAM"/>
<dbReference type="SUPFAM" id="SSF52540">
    <property type="entry name" value="P-loop containing nucleoside triphosphate hydrolases"/>
    <property type="match status" value="1"/>
</dbReference>
<dbReference type="PANTHER" id="PTHR47972">
    <property type="entry name" value="KINESIN-LIKE PROTEIN KLP-3"/>
    <property type="match status" value="1"/>
</dbReference>
<dbReference type="RefSeq" id="XP_457057.2">
    <property type="nucleotide sequence ID" value="XM_457057.1"/>
</dbReference>
<dbReference type="KEGG" id="dha:DEHA2B02068g"/>
<organism evidence="8 9">
    <name type="scientific">Debaryomyces hansenii (strain ATCC 36239 / CBS 767 / BCRC 21394 / JCM 1990 / NBRC 0083 / IGC 2968)</name>
    <name type="common">Yeast</name>
    <name type="synonym">Torulaspora hansenii</name>
    <dbReference type="NCBI Taxonomy" id="284592"/>
    <lineage>
        <taxon>Eukaryota</taxon>
        <taxon>Fungi</taxon>
        <taxon>Dikarya</taxon>
        <taxon>Ascomycota</taxon>
        <taxon>Saccharomycotina</taxon>
        <taxon>Pichiomycetes</taxon>
        <taxon>Debaryomycetaceae</taxon>
        <taxon>Debaryomyces</taxon>
    </lineage>
</organism>
<dbReference type="GO" id="GO:0005874">
    <property type="term" value="C:microtubule"/>
    <property type="evidence" value="ECO:0007669"/>
    <property type="project" value="UniProtKB-KW"/>
</dbReference>
<dbReference type="GO" id="GO:0003777">
    <property type="term" value="F:microtubule motor activity"/>
    <property type="evidence" value="ECO:0007669"/>
    <property type="project" value="InterPro"/>
</dbReference>
<feature type="region of interest" description="Disordered" evidence="6">
    <location>
        <begin position="374"/>
        <end position="393"/>
    </location>
</feature>
<dbReference type="CDD" id="cd01366">
    <property type="entry name" value="KISc_C_terminal"/>
    <property type="match status" value="1"/>
</dbReference>
<dbReference type="InterPro" id="IPR019821">
    <property type="entry name" value="Kinesin_motor_CS"/>
</dbReference>
<gene>
    <name evidence="8" type="ordered locus">DEHA2B02068g</name>
</gene>
<dbReference type="InterPro" id="IPR027640">
    <property type="entry name" value="Kinesin-like_fam"/>
</dbReference>
<dbReference type="STRING" id="284592.Q6BXL2"/>
<dbReference type="HOGENOM" id="CLU_001485_12_4_1"/>